<keyword evidence="2" id="KW-1185">Reference proteome</keyword>
<organism evidence="1 2">
    <name type="scientific">Akkermansia biwaensis</name>
    <dbReference type="NCBI Taxonomy" id="2946555"/>
    <lineage>
        <taxon>Bacteria</taxon>
        <taxon>Pseudomonadati</taxon>
        <taxon>Verrucomicrobiota</taxon>
        <taxon>Verrucomicrobiia</taxon>
        <taxon>Verrucomicrobiales</taxon>
        <taxon>Akkermansiaceae</taxon>
        <taxon>Akkermansia</taxon>
    </lineage>
</organism>
<name>A0ABM7ZIH3_9BACT</name>
<evidence type="ECO:0008006" key="3">
    <source>
        <dbReference type="Google" id="ProtNLM"/>
    </source>
</evidence>
<sequence length="261" mass="30548">MTLWWPKYRSLEYLHRNPATDEWILLNSRGGLHFLCTDPHAKEGTRFIVSHEHKTVGYLVAKNACSTLLGTALHEHNGYTIRETGAQNPIWRDGFACSQVRGHASYNAEKLGSYRHIITYRNPVDRFVNLCNYAWCIAANLLLPYTAACKDKRCFIETILLLIKLNDRNYPDPFEVHLQSQYNHFLFTHRIDTVIRIEEFSDYIRKEWGCEPYNCNVDNKNELTADDLIPEDIEQLKQTSWGKDWLIPQYYGNLVYKNANK</sequence>
<gene>
    <name evidence="1" type="ORF">Abiwalacus_20990</name>
</gene>
<evidence type="ECO:0000313" key="2">
    <source>
        <dbReference type="Proteomes" id="UP001062263"/>
    </source>
</evidence>
<evidence type="ECO:0000313" key="1">
    <source>
        <dbReference type="EMBL" id="BDL44525.1"/>
    </source>
</evidence>
<protein>
    <recommendedName>
        <fullName evidence="3">Sulfotransferase family protein</fullName>
    </recommendedName>
</protein>
<reference evidence="1" key="1">
    <citation type="submission" date="2022-06" db="EMBL/GenBank/DDBJ databases">
        <title>Akkermansia biwalacus sp. nov., an anaerobic mucin-degrading bacterium isolated from human intestine.</title>
        <authorList>
            <person name="Kobayashi Y."/>
            <person name="Inoue S."/>
            <person name="Kawahara T."/>
            <person name="Kohda N."/>
        </authorList>
    </citation>
    <scope>NUCLEOTIDE SEQUENCE</scope>
    <source>
        <strain evidence="1">WON2089</strain>
    </source>
</reference>
<proteinExistence type="predicted"/>
<dbReference type="EMBL" id="AP025943">
    <property type="protein sequence ID" value="BDL44525.1"/>
    <property type="molecule type" value="Genomic_DNA"/>
</dbReference>
<accession>A0ABM7ZIH3</accession>
<dbReference type="Proteomes" id="UP001062263">
    <property type="component" value="Chromosome"/>
</dbReference>